<organism evidence="2 3">
    <name type="scientific">Actinidia rufa</name>
    <dbReference type="NCBI Taxonomy" id="165716"/>
    <lineage>
        <taxon>Eukaryota</taxon>
        <taxon>Viridiplantae</taxon>
        <taxon>Streptophyta</taxon>
        <taxon>Embryophyta</taxon>
        <taxon>Tracheophyta</taxon>
        <taxon>Spermatophyta</taxon>
        <taxon>Magnoliopsida</taxon>
        <taxon>eudicotyledons</taxon>
        <taxon>Gunneridae</taxon>
        <taxon>Pentapetalae</taxon>
        <taxon>asterids</taxon>
        <taxon>Ericales</taxon>
        <taxon>Actinidiaceae</taxon>
        <taxon>Actinidia</taxon>
    </lineage>
</organism>
<evidence type="ECO:0000313" key="3">
    <source>
        <dbReference type="Proteomes" id="UP000585474"/>
    </source>
</evidence>
<proteinExistence type="predicted"/>
<protein>
    <submittedName>
        <fullName evidence="2">Uncharacterized protein</fullName>
    </submittedName>
</protein>
<name>A0A7J0DCP2_9ERIC</name>
<reference evidence="3" key="1">
    <citation type="submission" date="2019-07" db="EMBL/GenBank/DDBJ databases">
        <title>De Novo Assembly of kiwifruit Actinidia rufa.</title>
        <authorList>
            <person name="Sugita-Konishi S."/>
            <person name="Sato K."/>
            <person name="Mori E."/>
            <person name="Abe Y."/>
            <person name="Kisaki G."/>
            <person name="Hamano K."/>
            <person name="Suezawa K."/>
            <person name="Otani M."/>
            <person name="Fukuda T."/>
            <person name="Manabe T."/>
            <person name="Gomi K."/>
            <person name="Tabuchi M."/>
            <person name="Akimitsu K."/>
            <person name="Kataoka I."/>
        </authorList>
    </citation>
    <scope>NUCLEOTIDE SEQUENCE [LARGE SCALE GENOMIC DNA]</scope>
    <source>
        <strain evidence="3">cv. Fuchu</strain>
    </source>
</reference>
<keyword evidence="3" id="KW-1185">Reference proteome</keyword>
<sequence>MKKYMYFCKDQFSSSFCKDDSSMGSGSVEDTEEGVLAREGQNPNEDDKDMHSEDMEYQDMEEFWHSLKEDKRRRPKHRP</sequence>
<dbReference type="Proteomes" id="UP000585474">
    <property type="component" value="Unassembled WGS sequence"/>
</dbReference>
<dbReference type="AlphaFoldDB" id="A0A7J0DCP2"/>
<accession>A0A7J0DCP2</accession>
<gene>
    <name evidence="2" type="ORF">Acr_00g0022760</name>
</gene>
<dbReference type="EMBL" id="BJWL01000161">
    <property type="protein sequence ID" value="GFS32431.1"/>
    <property type="molecule type" value="Genomic_DNA"/>
</dbReference>
<comment type="caution">
    <text evidence="2">The sequence shown here is derived from an EMBL/GenBank/DDBJ whole genome shotgun (WGS) entry which is preliminary data.</text>
</comment>
<evidence type="ECO:0000256" key="1">
    <source>
        <dbReference type="SAM" id="MobiDB-lite"/>
    </source>
</evidence>
<evidence type="ECO:0000313" key="2">
    <source>
        <dbReference type="EMBL" id="GFS32431.1"/>
    </source>
</evidence>
<feature type="region of interest" description="Disordered" evidence="1">
    <location>
        <begin position="18"/>
        <end position="53"/>
    </location>
</feature>